<protein>
    <submittedName>
        <fullName evidence="2">Uncharacterized protein</fullName>
    </submittedName>
</protein>
<proteinExistence type="predicted"/>
<evidence type="ECO:0000313" key="2">
    <source>
        <dbReference type="EMBL" id="QGS34187.1"/>
    </source>
</evidence>
<organism evidence="2 3">
    <name type="scientific">Corynebacterium xerosis</name>
    <dbReference type="NCBI Taxonomy" id="1725"/>
    <lineage>
        <taxon>Bacteria</taxon>
        <taxon>Bacillati</taxon>
        <taxon>Actinomycetota</taxon>
        <taxon>Actinomycetes</taxon>
        <taxon>Mycobacteriales</taxon>
        <taxon>Corynebacteriaceae</taxon>
        <taxon>Corynebacterium</taxon>
    </lineage>
</organism>
<dbReference type="RefSeq" id="WP_155868064.1">
    <property type="nucleotide sequence ID" value="NZ_CP046322.1"/>
</dbReference>
<dbReference type="Proteomes" id="UP000426857">
    <property type="component" value="Chromosome"/>
</dbReference>
<name>A0A6B8TBF4_9CORY</name>
<accession>A0A6B8TBF4</accession>
<sequence length="45" mass="4693">MSNLGGYLTAVKTIKKTGGPKWFVALLVMLGVLILVVGVSLGSLF</sequence>
<keyword evidence="1" id="KW-0472">Membrane</keyword>
<dbReference type="EMBL" id="CP046322">
    <property type="protein sequence ID" value="QGS34187.1"/>
    <property type="molecule type" value="Genomic_DNA"/>
</dbReference>
<evidence type="ECO:0000313" key="3">
    <source>
        <dbReference type="Proteomes" id="UP000426857"/>
    </source>
</evidence>
<gene>
    <name evidence="2" type="ORF">FOB82_03750</name>
</gene>
<dbReference type="AlphaFoldDB" id="A0A6B8TBF4"/>
<keyword evidence="1" id="KW-0812">Transmembrane</keyword>
<feature type="transmembrane region" description="Helical" evidence="1">
    <location>
        <begin position="22"/>
        <end position="44"/>
    </location>
</feature>
<evidence type="ECO:0000256" key="1">
    <source>
        <dbReference type="SAM" id="Phobius"/>
    </source>
</evidence>
<dbReference type="KEGG" id="cxe:FOB82_03750"/>
<reference evidence="2 3" key="1">
    <citation type="submission" date="2019-11" db="EMBL/GenBank/DDBJ databases">
        <title>FDA dAtabase for Regulatory Grade micrObial Sequences (FDA-ARGOS): Supporting development and validation of Infectious Disease Dx tests.</title>
        <authorList>
            <person name="Kerrigan L."/>
            <person name="Long C."/>
            <person name="Tallon L."/>
            <person name="Sadzewicz L."/>
            <person name="Vavikolanu K."/>
            <person name="Mehta A."/>
            <person name="Aluvathingal J."/>
            <person name="Nadendla S."/>
            <person name="Yan Y."/>
            <person name="Sichtig H."/>
        </authorList>
    </citation>
    <scope>NUCLEOTIDE SEQUENCE [LARGE SCALE GENOMIC DNA]</scope>
    <source>
        <strain evidence="2 3">FDAARGOS_674</strain>
    </source>
</reference>
<keyword evidence="1" id="KW-1133">Transmembrane helix</keyword>